<keyword evidence="1" id="KW-0378">Hydrolase</keyword>
<protein>
    <submittedName>
        <fullName evidence="1">Thermostable carboxypeptidase 1</fullName>
        <ecNumber evidence="1">3.4.17.19</ecNumber>
    </submittedName>
</protein>
<reference evidence="2" key="1">
    <citation type="submission" date="2014-09" db="EMBL/GenBank/DDBJ databases">
        <title>Vibrio variabilis JCM 19239. (C206) whole genome shotgun sequence.</title>
        <authorList>
            <person name="Sawabe T."/>
            <person name="Meirelles P."/>
            <person name="Nakanishi M."/>
            <person name="Sayaka M."/>
            <person name="Hattori M."/>
            <person name="Ohkuma M."/>
        </authorList>
    </citation>
    <scope>NUCLEOTIDE SEQUENCE [LARGE SCALE GENOMIC DNA]</scope>
    <source>
        <strain evidence="2">JCM 19239</strain>
    </source>
</reference>
<dbReference type="SUPFAM" id="SSF55486">
    <property type="entry name" value="Metalloproteases ('zincins'), catalytic domain"/>
    <property type="match status" value="1"/>
</dbReference>
<dbReference type="EMBL" id="BBMS01000010">
    <property type="protein sequence ID" value="GAL25470.1"/>
    <property type="molecule type" value="Genomic_DNA"/>
</dbReference>
<dbReference type="PRINTS" id="PR00998">
    <property type="entry name" value="CRBOXYPTASET"/>
</dbReference>
<accession>A0ABQ0J9M1</accession>
<evidence type="ECO:0000313" key="2">
    <source>
        <dbReference type="Proteomes" id="UP000029223"/>
    </source>
</evidence>
<keyword evidence="2" id="KW-1185">Reference proteome</keyword>
<keyword evidence="1" id="KW-0121">Carboxypeptidase</keyword>
<dbReference type="PANTHER" id="PTHR34217">
    <property type="entry name" value="METAL-DEPENDENT CARBOXYPEPTIDASE"/>
    <property type="match status" value="1"/>
</dbReference>
<sequence length="407" mass="46077">MALKTVVPEDLVKAKSLAGSKCEHAWRTQRGENDWTGFCKNFEEVVNLSQQEAQIRAEQSGLTPYDAMLDIYEPGVTSKQLDTLFGDLISWLPNLTQEVIEKQKSESVYLPNERYATAEQNALGLDVMKLLNFDFDHGRLDISSHPFCGGVPQDVRITTRYDESDFVQSLMGIVHETGHARYEQGLPTELSGLPAGEARSMGIHESQSLFFEMQLGRSEGFISHLSPLAQKHFTSNDAKVFQPENLQKVYTRVQPGYIRVDADELTYPAHVILRYEIERDLMNGKISYKDIPELWDQKMQQYLGLSTKDNYKDGCMQDIHWTDGAFGYFPSYTLGAMYAAQFMAAMKQTVNVDDAIKSGDLTPIFTWLSDKIWSNASLLSTGELVKQATGDVLNAKFFETHLRSRYL</sequence>
<comment type="caution">
    <text evidence="1">The sequence shown here is derived from an EMBL/GenBank/DDBJ whole genome shotgun (WGS) entry which is preliminary data.</text>
</comment>
<keyword evidence="1" id="KW-0645">Protease</keyword>
<proteinExistence type="predicted"/>
<gene>
    <name evidence="1" type="ORF">JCM19239_3744</name>
</gene>
<name>A0ABQ0J9M1_9VIBR</name>
<dbReference type="Gene3D" id="1.10.1370.30">
    <property type="match status" value="1"/>
</dbReference>
<dbReference type="CDD" id="cd06460">
    <property type="entry name" value="M32_Taq"/>
    <property type="match status" value="1"/>
</dbReference>
<dbReference type="PROSITE" id="PS52034">
    <property type="entry name" value="PEPTIDASE_M32"/>
    <property type="match status" value="1"/>
</dbReference>
<dbReference type="PANTHER" id="PTHR34217:SF1">
    <property type="entry name" value="CARBOXYPEPTIDASE 1"/>
    <property type="match status" value="1"/>
</dbReference>
<dbReference type="Proteomes" id="UP000029223">
    <property type="component" value="Unassembled WGS sequence"/>
</dbReference>
<evidence type="ECO:0000313" key="1">
    <source>
        <dbReference type="EMBL" id="GAL25470.1"/>
    </source>
</evidence>
<dbReference type="Pfam" id="PF02074">
    <property type="entry name" value="Peptidase_M32"/>
    <property type="match status" value="1"/>
</dbReference>
<organism evidence="1 2">
    <name type="scientific">Vibrio variabilis</name>
    <dbReference type="NCBI Taxonomy" id="990271"/>
    <lineage>
        <taxon>Bacteria</taxon>
        <taxon>Pseudomonadati</taxon>
        <taxon>Pseudomonadota</taxon>
        <taxon>Gammaproteobacteria</taxon>
        <taxon>Vibrionales</taxon>
        <taxon>Vibrionaceae</taxon>
        <taxon>Vibrio</taxon>
    </lineage>
</organism>
<dbReference type="EC" id="3.4.17.19" evidence="1"/>
<dbReference type="InterPro" id="IPR001333">
    <property type="entry name" value="Peptidase_M32_Taq"/>
</dbReference>
<dbReference type="GO" id="GO:0004180">
    <property type="term" value="F:carboxypeptidase activity"/>
    <property type="evidence" value="ECO:0007669"/>
    <property type="project" value="UniProtKB-KW"/>
</dbReference>